<comment type="caution">
    <text evidence="2">The sequence shown here is derived from an EMBL/GenBank/DDBJ whole genome shotgun (WGS) entry which is preliminary data.</text>
</comment>
<protein>
    <submittedName>
        <fullName evidence="2">AraC family transcriptional regulator</fullName>
    </submittedName>
</protein>
<dbReference type="InterPro" id="IPR014710">
    <property type="entry name" value="RmlC-like_jellyroll"/>
</dbReference>
<name>A0ABU9BCH3_9BURK</name>
<dbReference type="Pfam" id="PF07883">
    <property type="entry name" value="Cupin_2"/>
    <property type="match status" value="1"/>
</dbReference>
<sequence>MSPAAPRATDPALTPEFSLRRYGPQQQAHAHGHAQLLWALDGTLDLEIDGHAWRLAAGQGLVIAAGEWHAYGAEAVSRCLVLDTPDGGWPARGTRPMAAGPLRQLLGHVADRLQAGRPLAHGAAALLLREACADAGPGPAGAVATVGGAVGLAPRAARPVDWDGLGQWLSQRLAAPLQAQDLARRAGLGTSQLRARCLAERGCTPMQWVRALRLQQARRWRADGLSVAETARRVGYESPAALTAALRREAALHRETAGSAGIAMAAVGDIAPLAPFAAAAALDAHAPANRGR</sequence>
<dbReference type="InterPro" id="IPR013096">
    <property type="entry name" value="Cupin_2"/>
</dbReference>
<keyword evidence="3" id="KW-1185">Reference proteome</keyword>
<evidence type="ECO:0000313" key="3">
    <source>
        <dbReference type="Proteomes" id="UP001368500"/>
    </source>
</evidence>
<dbReference type="Proteomes" id="UP001368500">
    <property type="component" value="Unassembled WGS sequence"/>
</dbReference>
<evidence type="ECO:0000259" key="1">
    <source>
        <dbReference type="PROSITE" id="PS01124"/>
    </source>
</evidence>
<dbReference type="InterPro" id="IPR018060">
    <property type="entry name" value="HTH_AraC"/>
</dbReference>
<dbReference type="PROSITE" id="PS01124">
    <property type="entry name" value="HTH_ARAC_FAMILY_2"/>
    <property type="match status" value="1"/>
</dbReference>
<dbReference type="InterPro" id="IPR011051">
    <property type="entry name" value="RmlC_Cupin_sf"/>
</dbReference>
<proteinExistence type="predicted"/>
<dbReference type="EMBL" id="JBBUTF010000009">
    <property type="protein sequence ID" value="MEK8026672.1"/>
    <property type="molecule type" value="Genomic_DNA"/>
</dbReference>
<dbReference type="PANTHER" id="PTHR11019">
    <property type="entry name" value="HTH-TYPE TRANSCRIPTIONAL REGULATOR NIMR"/>
    <property type="match status" value="1"/>
</dbReference>
<feature type="domain" description="HTH araC/xylS-type" evidence="1">
    <location>
        <begin position="163"/>
        <end position="248"/>
    </location>
</feature>
<reference evidence="2 3" key="1">
    <citation type="submission" date="2024-04" db="EMBL/GenBank/DDBJ databases">
        <title>Novel species of the genus Ideonella isolated from streams.</title>
        <authorList>
            <person name="Lu H."/>
        </authorList>
    </citation>
    <scope>NUCLEOTIDE SEQUENCE [LARGE SCALE GENOMIC DNA]</scope>
    <source>
        <strain evidence="2 3">BYS139W</strain>
    </source>
</reference>
<dbReference type="SUPFAM" id="SSF51182">
    <property type="entry name" value="RmlC-like cupins"/>
    <property type="match status" value="1"/>
</dbReference>
<dbReference type="SMART" id="SM00342">
    <property type="entry name" value="HTH_ARAC"/>
    <property type="match status" value="1"/>
</dbReference>
<dbReference type="Gene3D" id="1.10.10.60">
    <property type="entry name" value="Homeodomain-like"/>
    <property type="match status" value="1"/>
</dbReference>
<evidence type="ECO:0000313" key="2">
    <source>
        <dbReference type="EMBL" id="MEK8026672.1"/>
    </source>
</evidence>
<gene>
    <name evidence="2" type="ORF">AACH11_11940</name>
</gene>
<dbReference type="Gene3D" id="2.60.120.10">
    <property type="entry name" value="Jelly Rolls"/>
    <property type="match status" value="1"/>
</dbReference>
<accession>A0ABU9BCH3</accession>
<dbReference type="PANTHER" id="PTHR11019:SF159">
    <property type="entry name" value="TRANSCRIPTIONAL REGULATOR-RELATED"/>
    <property type="match status" value="1"/>
</dbReference>
<dbReference type="RefSeq" id="WP_341374456.1">
    <property type="nucleotide sequence ID" value="NZ_JBBUTF010000009.1"/>
</dbReference>
<organism evidence="2 3">
    <name type="scientific">Pseudaquabacterium rugosum</name>
    <dbReference type="NCBI Taxonomy" id="2984194"/>
    <lineage>
        <taxon>Bacteria</taxon>
        <taxon>Pseudomonadati</taxon>
        <taxon>Pseudomonadota</taxon>
        <taxon>Betaproteobacteria</taxon>
        <taxon>Burkholderiales</taxon>
        <taxon>Sphaerotilaceae</taxon>
        <taxon>Pseudaquabacterium</taxon>
    </lineage>
</organism>
<dbReference type="Pfam" id="PF12833">
    <property type="entry name" value="HTH_18"/>
    <property type="match status" value="1"/>
</dbReference>